<dbReference type="PANTHER" id="PTHR36400:SF1">
    <property type="entry name" value="RIBOSOMAL PROTEIN L35"/>
    <property type="match status" value="1"/>
</dbReference>
<proteinExistence type="inferred from homology"/>
<evidence type="ECO:0000256" key="2">
    <source>
        <dbReference type="ARBA" id="ARBA00022980"/>
    </source>
</evidence>
<sequence length="180" mass="21119">MQKCLTKLRPFLNNASSTSPNRLLSSPSSLPFFFPITPSPNRFHFSSSSSPLLHHHLHTSSTFNYLQSIQLNPKSNLGFQSITPLSVFRLNQCRHVSKAKERRLKKLTPMVSKLKKYKIKPYSSYKRRFRTLHDGQIRRWHEGKRHNAHLKSKISKRRLRLPALVHPAYARVMKKLNFYN</sequence>
<dbReference type="Pfam" id="PF01632">
    <property type="entry name" value="Ribosomal_L35p"/>
    <property type="match status" value="1"/>
</dbReference>
<organism evidence="4 5">
    <name type="scientific">Thalictrum thalictroides</name>
    <name type="common">Rue-anemone</name>
    <name type="synonym">Anemone thalictroides</name>
    <dbReference type="NCBI Taxonomy" id="46969"/>
    <lineage>
        <taxon>Eukaryota</taxon>
        <taxon>Viridiplantae</taxon>
        <taxon>Streptophyta</taxon>
        <taxon>Embryophyta</taxon>
        <taxon>Tracheophyta</taxon>
        <taxon>Spermatophyta</taxon>
        <taxon>Magnoliopsida</taxon>
        <taxon>Ranunculales</taxon>
        <taxon>Ranunculaceae</taxon>
        <taxon>Thalictroideae</taxon>
        <taxon>Thalictrum</taxon>
    </lineage>
</organism>
<evidence type="ECO:0000256" key="3">
    <source>
        <dbReference type="ARBA" id="ARBA00023274"/>
    </source>
</evidence>
<dbReference type="Gene3D" id="4.10.410.60">
    <property type="match status" value="1"/>
</dbReference>
<keyword evidence="5" id="KW-1185">Reference proteome</keyword>
<evidence type="ECO:0000256" key="1">
    <source>
        <dbReference type="ARBA" id="ARBA00006598"/>
    </source>
</evidence>
<evidence type="ECO:0000313" key="5">
    <source>
        <dbReference type="Proteomes" id="UP000554482"/>
    </source>
</evidence>
<evidence type="ECO:0000313" key="4">
    <source>
        <dbReference type="EMBL" id="KAF5198521.1"/>
    </source>
</evidence>
<comment type="similarity">
    <text evidence="1">Belongs to the bacterial ribosomal protein bL35 family.</text>
</comment>
<dbReference type="InterPro" id="IPR037229">
    <property type="entry name" value="Ribosomal_bL35_sf"/>
</dbReference>
<dbReference type="Proteomes" id="UP000554482">
    <property type="component" value="Unassembled WGS sequence"/>
</dbReference>
<comment type="caution">
    <text evidence="4">The sequence shown here is derived from an EMBL/GenBank/DDBJ whole genome shotgun (WGS) entry which is preliminary data.</text>
</comment>
<dbReference type="InterPro" id="IPR021137">
    <property type="entry name" value="Ribosomal_bL35-like"/>
</dbReference>
<dbReference type="AlphaFoldDB" id="A0A7J6WMC7"/>
<dbReference type="PANTHER" id="PTHR36400">
    <property type="entry name" value="RIBOSOMAL PROTEIN L35"/>
    <property type="match status" value="1"/>
</dbReference>
<dbReference type="EMBL" id="JABWDY010013157">
    <property type="protein sequence ID" value="KAF5198521.1"/>
    <property type="molecule type" value="Genomic_DNA"/>
</dbReference>
<dbReference type="GO" id="GO:0006412">
    <property type="term" value="P:translation"/>
    <property type="evidence" value="ECO:0007669"/>
    <property type="project" value="InterPro"/>
</dbReference>
<name>A0A7J6WMC7_THATH</name>
<accession>A0A7J6WMC7</accession>
<dbReference type="GO" id="GO:0005840">
    <property type="term" value="C:ribosome"/>
    <property type="evidence" value="ECO:0007669"/>
    <property type="project" value="UniProtKB-KW"/>
</dbReference>
<keyword evidence="2 4" id="KW-0689">Ribosomal protein</keyword>
<keyword evidence="3" id="KW-0687">Ribonucleoprotein</keyword>
<dbReference type="SUPFAM" id="SSF143034">
    <property type="entry name" value="L35p-like"/>
    <property type="match status" value="1"/>
</dbReference>
<dbReference type="GO" id="GO:0003735">
    <property type="term" value="F:structural constituent of ribosome"/>
    <property type="evidence" value="ECO:0007669"/>
    <property type="project" value="InterPro"/>
</dbReference>
<reference evidence="4 5" key="1">
    <citation type="submission" date="2020-06" db="EMBL/GenBank/DDBJ databases">
        <title>Transcriptomic and genomic resources for Thalictrum thalictroides and T. hernandezii: Facilitating candidate gene discovery in an emerging model plant lineage.</title>
        <authorList>
            <person name="Arias T."/>
            <person name="Riano-Pachon D.M."/>
            <person name="Di Stilio V.S."/>
        </authorList>
    </citation>
    <scope>NUCLEOTIDE SEQUENCE [LARGE SCALE GENOMIC DNA]</scope>
    <source>
        <strain evidence="5">cv. WT478/WT964</strain>
        <tissue evidence="4">Leaves</tissue>
    </source>
</reference>
<gene>
    <name evidence="4" type="ORF">FRX31_011895</name>
</gene>
<dbReference type="GO" id="GO:1990904">
    <property type="term" value="C:ribonucleoprotein complex"/>
    <property type="evidence" value="ECO:0007669"/>
    <property type="project" value="UniProtKB-KW"/>
</dbReference>
<protein>
    <submittedName>
        <fullName evidence="4">Ribosomal protein l35</fullName>
    </submittedName>
</protein>
<dbReference type="OrthoDB" id="512750at2759"/>